<sequence>MREEHPRIPLRKRASTWSLILLAAFFFIGCVPQEKREVVVYTALDEPFSQPVFDEFTRQTGIAVRAKFDTESTKTVGLTQAILAERARPRCDLFWNNEVVNTLRLDQAELLQAYAAKNANAFPAQYRSPQHTWHGLAARARVLLVNTELIPKEERPTTILALADPKWKARCGIAKPLAGTTATHAACLFAAWGEDRAKEYLSQVAANAKILSGNKQVALAVGSGQIAFGLTDTDDALIELSAGKPVTIVYPDQGNEEVGTLFIPNTIALVKGAPHQEDAQRLVEFLLTPKVEEMLAEGASAQIPLNPAVRNSPRVESPQTVRAMEVDFQKAAQQWDAAAEFLRDEFTTK</sequence>
<evidence type="ECO:0000313" key="2">
    <source>
        <dbReference type="EMBL" id="QDT01131.1"/>
    </source>
</evidence>
<dbReference type="EMBL" id="CP036263">
    <property type="protein sequence ID" value="QDT01131.1"/>
    <property type="molecule type" value="Genomic_DNA"/>
</dbReference>
<dbReference type="RefSeq" id="WP_145063100.1">
    <property type="nucleotide sequence ID" value="NZ_CP036263.1"/>
</dbReference>
<keyword evidence="3" id="KW-1185">Reference proteome</keyword>
<organism evidence="2 3">
    <name type="scientific">Adhaeretor mobilis</name>
    <dbReference type="NCBI Taxonomy" id="1930276"/>
    <lineage>
        <taxon>Bacteria</taxon>
        <taxon>Pseudomonadati</taxon>
        <taxon>Planctomycetota</taxon>
        <taxon>Planctomycetia</taxon>
        <taxon>Pirellulales</taxon>
        <taxon>Lacipirellulaceae</taxon>
        <taxon>Adhaeretor</taxon>
    </lineage>
</organism>
<accession>A0A517N1X0</accession>
<dbReference type="PANTHER" id="PTHR30006:SF24">
    <property type="entry name" value="SLL0237 PROTEIN"/>
    <property type="match status" value="1"/>
</dbReference>
<dbReference type="CDD" id="cd13518">
    <property type="entry name" value="PBP2_Fe3_thiamine_like"/>
    <property type="match status" value="1"/>
</dbReference>
<protein>
    <submittedName>
        <fullName evidence="2">Putative binding protein component of ABC iron transporter</fullName>
    </submittedName>
</protein>
<dbReference type="KEGG" id="amob:HG15A2_44730"/>
<dbReference type="PIRSF" id="PIRSF002825">
    <property type="entry name" value="CfbpA"/>
    <property type="match status" value="1"/>
</dbReference>
<reference evidence="2 3" key="1">
    <citation type="submission" date="2019-02" db="EMBL/GenBank/DDBJ databases">
        <title>Deep-cultivation of Planctomycetes and their phenomic and genomic characterization uncovers novel biology.</title>
        <authorList>
            <person name="Wiegand S."/>
            <person name="Jogler M."/>
            <person name="Boedeker C."/>
            <person name="Pinto D."/>
            <person name="Vollmers J."/>
            <person name="Rivas-Marin E."/>
            <person name="Kohn T."/>
            <person name="Peeters S.H."/>
            <person name="Heuer A."/>
            <person name="Rast P."/>
            <person name="Oberbeckmann S."/>
            <person name="Bunk B."/>
            <person name="Jeske O."/>
            <person name="Meyerdierks A."/>
            <person name="Storesund J.E."/>
            <person name="Kallscheuer N."/>
            <person name="Luecker S."/>
            <person name="Lage O.M."/>
            <person name="Pohl T."/>
            <person name="Merkel B.J."/>
            <person name="Hornburger P."/>
            <person name="Mueller R.-W."/>
            <person name="Bruemmer F."/>
            <person name="Labrenz M."/>
            <person name="Spormann A.M."/>
            <person name="Op den Camp H."/>
            <person name="Overmann J."/>
            <person name="Amann R."/>
            <person name="Jetten M.S.M."/>
            <person name="Mascher T."/>
            <person name="Medema M.H."/>
            <person name="Devos D.P."/>
            <person name="Kaster A.-K."/>
            <person name="Ovreas L."/>
            <person name="Rohde M."/>
            <person name="Galperin M.Y."/>
            <person name="Jogler C."/>
        </authorList>
    </citation>
    <scope>NUCLEOTIDE SEQUENCE [LARGE SCALE GENOMIC DNA]</scope>
    <source>
        <strain evidence="2 3">HG15A2</strain>
    </source>
</reference>
<dbReference type="Proteomes" id="UP000319852">
    <property type="component" value="Chromosome"/>
</dbReference>
<dbReference type="Pfam" id="PF13343">
    <property type="entry name" value="SBP_bac_6"/>
    <property type="match status" value="1"/>
</dbReference>
<evidence type="ECO:0000256" key="1">
    <source>
        <dbReference type="ARBA" id="ARBA00022729"/>
    </source>
</evidence>
<dbReference type="AlphaFoldDB" id="A0A517N1X0"/>
<dbReference type="PANTHER" id="PTHR30006">
    <property type="entry name" value="THIAMINE-BINDING PERIPLASMIC PROTEIN-RELATED"/>
    <property type="match status" value="1"/>
</dbReference>
<dbReference type="Gene3D" id="3.40.190.10">
    <property type="entry name" value="Periplasmic binding protein-like II"/>
    <property type="match status" value="2"/>
</dbReference>
<dbReference type="PROSITE" id="PS51257">
    <property type="entry name" value="PROKAR_LIPOPROTEIN"/>
    <property type="match status" value="1"/>
</dbReference>
<dbReference type="OrthoDB" id="9791045at2"/>
<gene>
    <name evidence="2" type="ORF">HG15A2_44730</name>
</gene>
<keyword evidence="1" id="KW-0732">Signal</keyword>
<proteinExistence type="predicted"/>
<dbReference type="SUPFAM" id="SSF53850">
    <property type="entry name" value="Periplasmic binding protein-like II"/>
    <property type="match status" value="1"/>
</dbReference>
<name>A0A517N1X0_9BACT</name>
<evidence type="ECO:0000313" key="3">
    <source>
        <dbReference type="Proteomes" id="UP000319852"/>
    </source>
</evidence>
<dbReference type="InterPro" id="IPR026045">
    <property type="entry name" value="Ferric-bd"/>
</dbReference>